<dbReference type="EMBL" id="JABFOR010000002">
    <property type="protein sequence ID" value="NOJ69328.1"/>
    <property type="molecule type" value="Genomic_DNA"/>
</dbReference>
<dbReference type="Gene3D" id="1.20.1250.20">
    <property type="entry name" value="MFS general substrate transporter like domains"/>
    <property type="match status" value="2"/>
</dbReference>
<proteinExistence type="predicted"/>
<dbReference type="Proteomes" id="UP000552038">
    <property type="component" value="Unassembled WGS sequence"/>
</dbReference>
<feature type="domain" description="Major facilitator superfamily (MFS) profile" evidence="8">
    <location>
        <begin position="15"/>
        <end position="427"/>
    </location>
</feature>
<keyword evidence="3" id="KW-1003">Cell membrane</keyword>
<evidence type="ECO:0000256" key="2">
    <source>
        <dbReference type="ARBA" id="ARBA00022448"/>
    </source>
</evidence>
<feature type="transmembrane region" description="Helical" evidence="7">
    <location>
        <begin position="245"/>
        <end position="263"/>
    </location>
</feature>
<comment type="subcellular location">
    <subcellularLocation>
        <location evidence="1">Cell membrane</location>
        <topology evidence="1">Multi-pass membrane protein</topology>
    </subcellularLocation>
</comment>
<evidence type="ECO:0000256" key="3">
    <source>
        <dbReference type="ARBA" id="ARBA00022475"/>
    </source>
</evidence>
<keyword evidence="5 7" id="KW-1133">Transmembrane helix</keyword>
<keyword evidence="2" id="KW-0813">Transport</keyword>
<feature type="transmembrane region" description="Helical" evidence="7">
    <location>
        <begin position="283"/>
        <end position="302"/>
    </location>
</feature>
<keyword evidence="6 7" id="KW-0472">Membrane</keyword>
<feature type="transmembrane region" description="Helical" evidence="7">
    <location>
        <begin position="108"/>
        <end position="132"/>
    </location>
</feature>
<dbReference type="InterPro" id="IPR050171">
    <property type="entry name" value="MFS_Transporters"/>
</dbReference>
<dbReference type="PANTHER" id="PTHR23517:SF10">
    <property type="entry name" value="MAJOR FACILITATOR SUPERFAMILY (MFS) PROFILE DOMAIN-CONTAINING PROTEIN"/>
    <property type="match status" value="1"/>
</dbReference>
<dbReference type="InterPro" id="IPR020846">
    <property type="entry name" value="MFS_dom"/>
</dbReference>
<dbReference type="GO" id="GO:0005886">
    <property type="term" value="C:plasma membrane"/>
    <property type="evidence" value="ECO:0007669"/>
    <property type="project" value="UniProtKB-SubCell"/>
</dbReference>
<feature type="transmembrane region" description="Helical" evidence="7">
    <location>
        <begin position="20"/>
        <end position="41"/>
    </location>
</feature>
<sequence>MKLSPKGAFRNYTREMNVFIWASMINSTGGALMWPLTTLFVHTQLNRSLADAGFVILMQMLGGVFGQFLGGGLYYRVGVRRLLVWALAITSVLQCSLVFTAYASWWGYVITMGVIGLTNSVSMPAIQSFIGFRWSDRRDELFNVIYVANNIGVALGTALSGVLADISFNLTFLLNGVTSAGFAFFFYRFLQGMKEERDVTADEKTSGVPDQLDTISAADASSRPQPAAGVLPEQTIWNKLAAYRIYLFMSLGAMFIWLANSLWGSGIAPHIADQGMGFSMYSLLWTLNGVLIFAAQPITTWMKRTVAKRITDQLTWSGIFYGAAYIIIWIVPNYAGFVLGMALATLGEMLVSPAVPAFLSARAGREAPFYMGVAGGISSIGRMIGPYLLGVTYDQSGLIGVAIISMVIAILSVISFIIHAWLQKQDTKQTGSKMYSSTESIS</sequence>
<feature type="transmembrane region" description="Helical" evidence="7">
    <location>
        <begin position="170"/>
        <end position="190"/>
    </location>
</feature>
<reference evidence="9 10" key="1">
    <citation type="submission" date="2020-05" db="EMBL/GenBank/DDBJ databases">
        <title>Whole genome sequencing and identification of novel metabolites from Paenibacillus alvei strain JR949.</title>
        <authorList>
            <person name="Rajendhran J."/>
            <person name="Sree Pranav P."/>
            <person name="Mahalakshmi B."/>
            <person name="Karthikeyan R."/>
        </authorList>
    </citation>
    <scope>NUCLEOTIDE SEQUENCE [LARGE SCALE GENOMIC DNA]</scope>
    <source>
        <strain evidence="9 10">JR949</strain>
    </source>
</reference>
<gene>
    <name evidence="9" type="ORF">HMI46_01985</name>
</gene>
<evidence type="ECO:0000256" key="5">
    <source>
        <dbReference type="ARBA" id="ARBA00022989"/>
    </source>
</evidence>
<feature type="transmembrane region" description="Helical" evidence="7">
    <location>
        <begin position="82"/>
        <end position="102"/>
    </location>
</feature>
<dbReference type="PANTHER" id="PTHR23517">
    <property type="entry name" value="RESISTANCE PROTEIN MDTM, PUTATIVE-RELATED-RELATED"/>
    <property type="match status" value="1"/>
</dbReference>
<evidence type="ECO:0000256" key="6">
    <source>
        <dbReference type="ARBA" id="ARBA00023136"/>
    </source>
</evidence>
<evidence type="ECO:0000256" key="4">
    <source>
        <dbReference type="ARBA" id="ARBA00022692"/>
    </source>
</evidence>
<feature type="transmembrane region" description="Helical" evidence="7">
    <location>
        <begin position="144"/>
        <end position="164"/>
    </location>
</feature>
<protein>
    <submittedName>
        <fullName evidence="9">MFS transporter</fullName>
    </submittedName>
</protein>
<feature type="transmembrane region" description="Helical" evidence="7">
    <location>
        <begin position="53"/>
        <end position="75"/>
    </location>
</feature>
<dbReference type="InterPro" id="IPR036259">
    <property type="entry name" value="MFS_trans_sf"/>
</dbReference>
<evidence type="ECO:0000313" key="10">
    <source>
        <dbReference type="Proteomes" id="UP000552038"/>
    </source>
</evidence>
<evidence type="ECO:0000313" key="9">
    <source>
        <dbReference type="EMBL" id="NOJ69328.1"/>
    </source>
</evidence>
<evidence type="ECO:0000259" key="8">
    <source>
        <dbReference type="PROSITE" id="PS50850"/>
    </source>
</evidence>
<feature type="transmembrane region" description="Helical" evidence="7">
    <location>
        <begin position="397"/>
        <end position="422"/>
    </location>
</feature>
<accession>A0AAP6ZY25</accession>
<dbReference type="InterPro" id="IPR011701">
    <property type="entry name" value="MFS"/>
</dbReference>
<keyword evidence="4 7" id="KW-0812">Transmembrane</keyword>
<dbReference type="GO" id="GO:0022857">
    <property type="term" value="F:transmembrane transporter activity"/>
    <property type="evidence" value="ECO:0007669"/>
    <property type="project" value="InterPro"/>
</dbReference>
<evidence type="ECO:0000256" key="1">
    <source>
        <dbReference type="ARBA" id="ARBA00004651"/>
    </source>
</evidence>
<feature type="transmembrane region" description="Helical" evidence="7">
    <location>
        <begin position="314"/>
        <end position="331"/>
    </location>
</feature>
<dbReference type="Pfam" id="PF07690">
    <property type="entry name" value="MFS_1"/>
    <property type="match status" value="1"/>
</dbReference>
<organism evidence="9 10">
    <name type="scientific">Paenibacillus alvei</name>
    <name type="common">Bacillus alvei</name>
    <dbReference type="NCBI Taxonomy" id="44250"/>
    <lineage>
        <taxon>Bacteria</taxon>
        <taxon>Bacillati</taxon>
        <taxon>Bacillota</taxon>
        <taxon>Bacilli</taxon>
        <taxon>Bacillales</taxon>
        <taxon>Paenibacillaceae</taxon>
        <taxon>Paenibacillus</taxon>
    </lineage>
</organism>
<dbReference type="PROSITE" id="PS50850">
    <property type="entry name" value="MFS"/>
    <property type="match status" value="1"/>
</dbReference>
<comment type="caution">
    <text evidence="9">The sequence shown here is derived from an EMBL/GenBank/DDBJ whole genome shotgun (WGS) entry which is preliminary data.</text>
</comment>
<dbReference type="SUPFAM" id="SSF103473">
    <property type="entry name" value="MFS general substrate transporter"/>
    <property type="match status" value="1"/>
</dbReference>
<feature type="transmembrane region" description="Helical" evidence="7">
    <location>
        <begin position="367"/>
        <end position="385"/>
    </location>
</feature>
<name>A0AAP6ZY25_PAEAL</name>
<dbReference type="AlphaFoldDB" id="A0AAP6ZY25"/>
<evidence type="ECO:0000256" key="7">
    <source>
        <dbReference type="SAM" id="Phobius"/>
    </source>
</evidence>